<reference evidence="2 3" key="1">
    <citation type="submission" date="2014-08" db="EMBL/GenBank/DDBJ databases">
        <authorList>
            <person name="Chen Y.-H."/>
        </authorList>
    </citation>
    <scope>NUCLEOTIDE SEQUENCE [LARGE SCALE GENOMIC DNA]</scope>
</reference>
<dbReference type="EMBL" id="CCRH01000001">
    <property type="protein sequence ID" value="CDZ31746.1"/>
    <property type="molecule type" value="Genomic_DNA"/>
</dbReference>
<evidence type="ECO:0000313" key="3">
    <source>
        <dbReference type="Proteomes" id="UP000046176"/>
    </source>
</evidence>
<dbReference type="SUPFAM" id="SSF48452">
    <property type="entry name" value="TPR-like"/>
    <property type="match status" value="2"/>
</dbReference>
<organism evidence="2 3">
    <name type="scientific">Neorhizobium galegae bv. officinalis</name>
    <dbReference type="NCBI Taxonomy" id="323656"/>
    <lineage>
        <taxon>Bacteria</taxon>
        <taxon>Pseudomonadati</taxon>
        <taxon>Pseudomonadota</taxon>
        <taxon>Alphaproteobacteria</taxon>
        <taxon>Hyphomicrobiales</taxon>
        <taxon>Rhizobiaceae</taxon>
        <taxon>Rhizobium/Agrobacterium group</taxon>
        <taxon>Neorhizobium</taxon>
    </lineage>
</organism>
<feature type="compositionally biased region" description="Basic and acidic residues" evidence="1">
    <location>
        <begin position="527"/>
        <end position="537"/>
    </location>
</feature>
<dbReference type="RefSeq" id="WP_245282682.1">
    <property type="nucleotide sequence ID" value="NZ_CCRH01000001.1"/>
</dbReference>
<dbReference type="Proteomes" id="UP000046176">
    <property type="component" value="Unassembled WGS sequence"/>
</dbReference>
<dbReference type="Gene3D" id="1.25.40.10">
    <property type="entry name" value="Tetratricopeptide repeat domain"/>
    <property type="match status" value="2"/>
</dbReference>
<accession>A0A0T7F9T1</accession>
<sequence length="758" mass="82009">MRFSLISLTVLGIGAVGLYGLSRQPTVDLGLLTSSVNSLPSPLKGPRPPAPPAEKAERVVAQLLYPNQDTATPAKPGSSSLVIAQAPAATQPAPSVPPANPQQVISAAAVPPGQQPAVDESALRYFAARGDTARLQAEISRLRALYPNWTPPADPLAVQVNTDRQLENMWALYAQSRYADVRKAIADRQAAEPAWQPPADLLERLKLAEARAGLVTASDAENHDAVIRMAADNPSLLTCSEADILWRVAEAFARTDRQGRARDAYTYILDNCDDSSERFATAQKASGLLPPDMLEDLFAKERTPAGGQPEFEPLRDDIARRLVSAGNTDAKLVVPEKYLTRLERLAEADGKASDALMLGWYFYRRDNLGGAERWFRRAFNKEETASAAEGLALTLVAQKSPVEAETVLYRWRETSDGAKEAYLAAVANLLALDPPPVLQDDVLRRMAPVVITSRNADAAQQFGWYARAMQQPQTAAEWFQAALAWKPDDESSAYGLALTRNDLGDKPGVAQIQRAWAGRSERIARLGEPVNEREAQRRQPAVASRSDAAGSRANVPAAEEARPVARTDMTQAAPQPIRRTARISGQVAVRRGQCSTTLDPRRIPPEAALARGWCLMDLNRPLEAAQSFDAAYASSSAAARSDAAYGKSLAYLRAGLTDKASVAAADSAQTNQRAVELQTAILSDRAVNAFKAGRYRETLLVLDQRAQIAPEQSDLMSLRGYAHLNLGRLADATRIFQALADMGDKAGLRGLADVQAMN</sequence>
<protein>
    <submittedName>
        <fullName evidence="2">Cellulose synthesis protein</fullName>
    </submittedName>
</protein>
<dbReference type="AlphaFoldDB" id="A0A0T7F9T1"/>
<dbReference type="InterPro" id="IPR011990">
    <property type="entry name" value="TPR-like_helical_dom_sf"/>
</dbReference>
<gene>
    <name evidence="2" type="ORF">NGAL_HAMBI1145_05100</name>
</gene>
<proteinExistence type="predicted"/>
<name>A0A0T7F9T1_NEOGA</name>
<feature type="region of interest" description="Disordered" evidence="1">
    <location>
        <begin position="527"/>
        <end position="563"/>
    </location>
</feature>
<evidence type="ECO:0000256" key="1">
    <source>
        <dbReference type="SAM" id="MobiDB-lite"/>
    </source>
</evidence>
<evidence type="ECO:0000313" key="2">
    <source>
        <dbReference type="EMBL" id="CDZ31746.1"/>
    </source>
</evidence>